<dbReference type="InterPro" id="IPR036188">
    <property type="entry name" value="FAD/NAD-bd_sf"/>
</dbReference>
<dbReference type="GO" id="GO:0051536">
    <property type="term" value="F:iron-sulfur cluster binding"/>
    <property type="evidence" value="ECO:0007669"/>
    <property type="project" value="UniProtKB-KW"/>
</dbReference>
<dbReference type="Gene3D" id="3.50.50.60">
    <property type="entry name" value="FAD/NAD(P)-binding domain"/>
    <property type="match status" value="1"/>
</dbReference>
<dbReference type="OrthoDB" id="8523426at2"/>
<evidence type="ECO:0000313" key="13">
    <source>
        <dbReference type="Proteomes" id="UP000297890"/>
    </source>
</evidence>
<dbReference type="Gene3D" id="3.20.20.70">
    <property type="entry name" value="Aldolase class I"/>
    <property type="match status" value="1"/>
</dbReference>
<keyword evidence="4" id="KW-0285">Flavoprotein</keyword>
<dbReference type="AlphaFoldDB" id="A0A4Z0F940"/>
<evidence type="ECO:0000256" key="8">
    <source>
        <dbReference type="ARBA" id="ARBA00023004"/>
    </source>
</evidence>
<evidence type="ECO:0000313" key="12">
    <source>
        <dbReference type="EMBL" id="TFZ82298.1"/>
    </source>
</evidence>
<dbReference type="SUPFAM" id="SSF51395">
    <property type="entry name" value="FMN-linked oxidoreductases"/>
    <property type="match status" value="1"/>
</dbReference>
<dbReference type="InterPro" id="IPR051793">
    <property type="entry name" value="NADH:flavin_oxidoreductase"/>
</dbReference>
<dbReference type="Pfam" id="PF07992">
    <property type="entry name" value="Pyr_redox_2"/>
    <property type="match status" value="1"/>
</dbReference>
<sequence length="691" mass="73207">MSCSIKKPRGDPIMTATAYPHLLSPLDLGFVSLPNRAMMGSMHTGLEEHPKGLGAMADYFAARARGGTALMVTGGFGVSATGALALGTRTMASEKDMDMHRVVPERVHAAGGRIALQLIHAGRYAYNPKSAAPSAIQAPINPFRPRAMSPEEVEQTIADFAHAAALARQAGYDGVEIMGSEGYLLNQWLAARTNQRDDAWGGDFERRMRLPVAIVRRVRQAVGPDFIVIYRESMLDLVTDGSTGEEIVTLARAIASAGATMINTGIGWHEARVPTIATMVPRAAFAWATARVKAAVDIPVIASNRINVPEVAEDLIAQGMADMVSMARPLLADADWVAKARAGRRAALNVCIACNQACLDHTFSGKLASCLVNPSACREAEFTLTPASQARRVAVVGGGPAGMAAAMVAAERGHQVTLFEAQSALGGQFRLACRVPGKEEYAETPVYYGTRLAELGVEVRLGERADASMLIEAGYDHVILASGVVPRRPDIPGIDHPRVLTYAEVLSGAAPVGVRVAILGGGGIGVDTAHFLAHDPARPSPGLDVASFLAQWGVARDASTPGGLSEAAAPPHSAREIHLLQRSTGKVGARLGKTTAWAHRELLDRLGVQVRSGVQYERIDDAGLHLIHHDQRQCLAVDHIVVCAGQEPLRELAMPLEQAGVAVTRIGGADVAAELDAKRAIEQGWRVAMAL</sequence>
<comment type="cofactor">
    <cofactor evidence="1">
        <name>FMN</name>
        <dbReference type="ChEBI" id="CHEBI:58210"/>
    </cofactor>
</comment>
<keyword evidence="8" id="KW-0408">Iron</keyword>
<dbReference type="GO" id="GO:0046872">
    <property type="term" value="F:metal ion binding"/>
    <property type="evidence" value="ECO:0007669"/>
    <property type="project" value="UniProtKB-KW"/>
</dbReference>
<name>A0A4Z0F940_9GAMM</name>
<dbReference type="GO" id="GO:0016491">
    <property type="term" value="F:oxidoreductase activity"/>
    <property type="evidence" value="ECO:0007669"/>
    <property type="project" value="UniProtKB-KW"/>
</dbReference>
<dbReference type="PANTHER" id="PTHR42917:SF2">
    <property type="entry name" value="2,4-DIENOYL-COA REDUCTASE [(2E)-ENOYL-COA-PRODUCING]"/>
    <property type="match status" value="1"/>
</dbReference>
<dbReference type="PRINTS" id="PR00469">
    <property type="entry name" value="PNDRDTASEII"/>
</dbReference>
<keyword evidence="7" id="KW-0560">Oxidoreductase</keyword>
<feature type="domain" description="FAD/NAD(P)-binding" evidence="11">
    <location>
        <begin position="392"/>
        <end position="674"/>
    </location>
</feature>
<feature type="domain" description="NADH:flavin oxidoreductase/NADH oxidase N-terminal" evidence="10">
    <location>
        <begin position="22"/>
        <end position="345"/>
    </location>
</feature>
<dbReference type="Gene3D" id="3.40.50.720">
    <property type="entry name" value="NAD(P)-binding Rossmann-like Domain"/>
    <property type="match status" value="1"/>
</dbReference>
<evidence type="ECO:0000259" key="10">
    <source>
        <dbReference type="Pfam" id="PF00724"/>
    </source>
</evidence>
<keyword evidence="6" id="KW-0479">Metal-binding</keyword>
<dbReference type="PRINTS" id="PR00368">
    <property type="entry name" value="FADPNR"/>
</dbReference>
<evidence type="ECO:0000259" key="11">
    <source>
        <dbReference type="Pfam" id="PF07992"/>
    </source>
</evidence>
<comment type="caution">
    <text evidence="12">The sequence shown here is derived from an EMBL/GenBank/DDBJ whole genome shotgun (WGS) entry which is preliminary data.</text>
</comment>
<dbReference type="EMBL" id="SRIO01000010">
    <property type="protein sequence ID" value="TFZ82298.1"/>
    <property type="molecule type" value="Genomic_DNA"/>
</dbReference>
<evidence type="ECO:0000256" key="2">
    <source>
        <dbReference type="ARBA" id="ARBA00001966"/>
    </source>
</evidence>
<dbReference type="Pfam" id="PF00724">
    <property type="entry name" value="Oxidored_FMN"/>
    <property type="match status" value="1"/>
</dbReference>
<evidence type="ECO:0000256" key="3">
    <source>
        <dbReference type="ARBA" id="ARBA00011048"/>
    </source>
</evidence>
<accession>A0A4Z0F940</accession>
<organism evidence="12 13">
    <name type="scientific">Candidatus Macondimonas diazotrophica</name>
    <dbReference type="NCBI Taxonomy" id="2305248"/>
    <lineage>
        <taxon>Bacteria</taxon>
        <taxon>Pseudomonadati</taxon>
        <taxon>Pseudomonadota</taxon>
        <taxon>Gammaproteobacteria</taxon>
        <taxon>Chromatiales</taxon>
        <taxon>Ectothiorhodospiraceae</taxon>
        <taxon>Candidatus Macondimonas</taxon>
    </lineage>
</organism>
<dbReference type="PANTHER" id="PTHR42917">
    <property type="entry name" value="2,4-DIENOYL-COA REDUCTASE"/>
    <property type="match status" value="1"/>
</dbReference>
<reference evidence="12 13" key="1">
    <citation type="journal article" date="2019" name="ISME J.">
        <title>Candidatus Macondimonas diazotrophica, a novel gammaproteobacterial genus dominating crude-oil-contaminated coastal sediments.</title>
        <authorList>
            <person name="Karthikeyan S."/>
            <person name="Konstantinidis K."/>
        </authorList>
    </citation>
    <scope>NUCLEOTIDE SEQUENCE [LARGE SCALE GENOMIC DNA]</scope>
    <source>
        <strain evidence="12 13">KTK01</strain>
    </source>
</reference>
<dbReference type="CDD" id="cd02930">
    <property type="entry name" value="DCR_FMN"/>
    <property type="match status" value="1"/>
</dbReference>
<dbReference type="InterPro" id="IPR013785">
    <property type="entry name" value="Aldolase_TIM"/>
</dbReference>
<dbReference type="GO" id="GO:0010181">
    <property type="term" value="F:FMN binding"/>
    <property type="evidence" value="ECO:0007669"/>
    <property type="project" value="InterPro"/>
</dbReference>
<keyword evidence="9" id="KW-0411">Iron-sulfur</keyword>
<protein>
    <submittedName>
        <fullName evidence="12">NADPH-dependent 2,4-dienoyl-CoA reductase</fullName>
    </submittedName>
</protein>
<evidence type="ECO:0000256" key="9">
    <source>
        <dbReference type="ARBA" id="ARBA00023014"/>
    </source>
</evidence>
<evidence type="ECO:0000256" key="6">
    <source>
        <dbReference type="ARBA" id="ARBA00022723"/>
    </source>
</evidence>
<evidence type="ECO:0000256" key="5">
    <source>
        <dbReference type="ARBA" id="ARBA00022643"/>
    </source>
</evidence>
<evidence type="ECO:0000256" key="1">
    <source>
        <dbReference type="ARBA" id="ARBA00001917"/>
    </source>
</evidence>
<dbReference type="SUPFAM" id="SSF51905">
    <property type="entry name" value="FAD/NAD(P)-binding domain"/>
    <property type="match status" value="1"/>
</dbReference>
<evidence type="ECO:0000256" key="4">
    <source>
        <dbReference type="ARBA" id="ARBA00022630"/>
    </source>
</evidence>
<gene>
    <name evidence="12" type="ORF">E4680_08620</name>
</gene>
<keyword evidence="5" id="KW-0288">FMN</keyword>
<comment type="cofactor">
    <cofactor evidence="2">
        <name>[4Fe-4S] cluster</name>
        <dbReference type="ChEBI" id="CHEBI:49883"/>
    </cofactor>
</comment>
<dbReference type="Proteomes" id="UP000297890">
    <property type="component" value="Unassembled WGS sequence"/>
</dbReference>
<keyword evidence="13" id="KW-1185">Reference proteome</keyword>
<evidence type="ECO:0000256" key="7">
    <source>
        <dbReference type="ARBA" id="ARBA00023002"/>
    </source>
</evidence>
<proteinExistence type="inferred from homology"/>
<dbReference type="InterPro" id="IPR023753">
    <property type="entry name" value="FAD/NAD-binding_dom"/>
</dbReference>
<dbReference type="InterPro" id="IPR001155">
    <property type="entry name" value="OxRdtase_FMN_N"/>
</dbReference>
<comment type="similarity">
    <text evidence="3">In the N-terminal section; belongs to the NADH:flavin oxidoreductase/NADH oxidase family.</text>
</comment>